<feature type="transmembrane region" description="Helical" evidence="6">
    <location>
        <begin position="111"/>
        <end position="133"/>
    </location>
</feature>
<keyword evidence="2 6" id="KW-0812">Transmembrane</keyword>
<feature type="transmembrane region" description="Helical" evidence="6">
    <location>
        <begin position="145"/>
        <end position="164"/>
    </location>
</feature>
<evidence type="ECO:0000256" key="5">
    <source>
        <dbReference type="SAM" id="MobiDB-lite"/>
    </source>
</evidence>
<name>A0A8J2V6Q8_9PROT</name>
<dbReference type="InterPro" id="IPR003689">
    <property type="entry name" value="ZIP"/>
</dbReference>
<feature type="transmembrane region" description="Helical" evidence="6">
    <location>
        <begin position="206"/>
        <end position="225"/>
    </location>
</feature>
<feature type="transmembrane region" description="Helical" evidence="6">
    <location>
        <begin position="60"/>
        <end position="76"/>
    </location>
</feature>
<evidence type="ECO:0000313" key="7">
    <source>
        <dbReference type="EMBL" id="GGC95440.1"/>
    </source>
</evidence>
<gene>
    <name evidence="7" type="ORF">GCM10011342_00290</name>
</gene>
<dbReference type="AlphaFoldDB" id="A0A8J2V6Q8"/>
<evidence type="ECO:0000256" key="6">
    <source>
        <dbReference type="SAM" id="Phobius"/>
    </source>
</evidence>
<accession>A0A8J2V6Q8</accession>
<feature type="transmembrane region" description="Helical" evidence="6">
    <location>
        <begin position="30"/>
        <end position="48"/>
    </location>
</feature>
<feature type="transmembrane region" description="Helical" evidence="6">
    <location>
        <begin position="176"/>
        <end position="194"/>
    </location>
</feature>
<reference evidence="7" key="2">
    <citation type="submission" date="2020-09" db="EMBL/GenBank/DDBJ databases">
        <authorList>
            <person name="Sun Q."/>
            <person name="Zhou Y."/>
        </authorList>
    </citation>
    <scope>NUCLEOTIDE SEQUENCE</scope>
    <source>
        <strain evidence="7">CGMCC 1.12921</strain>
    </source>
</reference>
<dbReference type="GO" id="GO:0005385">
    <property type="term" value="F:zinc ion transmembrane transporter activity"/>
    <property type="evidence" value="ECO:0007669"/>
    <property type="project" value="TreeGrafter"/>
</dbReference>
<proteinExistence type="predicted"/>
<evidence type="ECO:0000256" key="4">
    <source>
        <dbReference type="ARBA" id="ARBA00023136"/>
    </source>
</evidence>
<protein>
    <submittedName>
        <fullName evidence="7">Uncharacterized protein</fullName>
    </submittedName>
</protein>
<feature type="region of interest" description="Disordered" evidence="5">
    <location>
        <begin position="235"/>
        <end position="257"/>
    </location>
</feature>
<evidence type="ECO:0000256" key="3">
    <source>
        <dbReference type="ARBA" id="ARBA00022989"/>
    </source>
</evidence>
<sequence length="257" mass="27168">MIASLIAALMATLGLVCVWLNESFADKYSGYFSAFAAGVLVMTALRLFPEGLAMTANAPYWALGGYLSLYMINALLRHEPNAGVAIAPLLGIGLHSFLDGIEYGILYEHDIFIGMMASIGLILHEFAEGMILFAILRGSGMKPSIAVIVAFFGAALTTPLGALISVEYLHDAPPDVLGILVSVAAGALLYVGATHLTVHITNTNRFAAVIVYVLGVILAMGLSFAHHDLHDDGHAHDATELSAGTPDADGVRQHLPR</sequence>
<keyword evidence="3 6" id="KW-1133">Transmembrane helix</keyword>
<organism evidence="7 8">
    <name type="scientific">Aquisalinus flavus</name>
    <dbReference type="NCBI Taxonomy" id="1526572"/>
    <lineage>
        <taxon>Bacteria</taxon>
        <taxon>Pseudomonadati</taxon>
        <taxon>Pseudomonadota</taxon>
        <taxon>Alphaproteobacteria</taxon>
        <taxon>Parvularculales</taxon>
        <taxon>Parvularculaceae</taxon>
        <taxon>Aquisalinus</taxon>
    </lineage>
</organism>
<reference evidence="7" key="1">
    <citation type="journal article" date="2014" name="Int. J. Syst. Evol. Microbiol.">
        <title>Complete genome sequence of Corynebacterium casei LMG S-19264T (=DSM 44701T), isolated from a smear-ripened cheese.</title>
        <authorList>
            <consortium name="US DOE Joint Genome Institute (JGI-PGF)"/>
            <person name="Walter F."/>
            <person name="Albersmeier A."/>
            <person name="Kalinowski J."/>
            <person name="Ruckert C."/>
        </authorList>
    </citation>
    <scope>NUCLEOTIDE SEQUENCE</scope>
    <source>
        <strain evidence="7">CGMCC 1.12921</strain>
    </source>
</reference>
<comment type="caution">
    <text evidence="7">The sequence shown here is derived from an EMBL/GenBank/DDBJ whole genome shotgun (WGS) entry which is preliminary data.</text>
</comment>
<keyword evidence="8" id="KW-1185">Reference proteome</keyword>
<dbReference type="PANTHER" id="PTHR11040:SF44">
    <property type="entry name" value="PROTEIN ZNTC-RELATED"/>
    <property type="match status" value="1"/>
</dbReference>
<evidence type="ECO:0000256" key="1">
    <source>
        <dbReference type="ARBA" id="ARBA00004141"/>
    </source>
</evidence>
<dbReference type="GO" id="GO:0016020">
    <property type="term" value="C:membrane"/>
    <property type="evidence" value="ECO:0007669"/>
    <property type="project" value="UniProtKB-SubCell"/>
</dbReference>
<dbReference type="Proteomes" id="UP000613582">
    <property type="component" value="Unassembled WGS sequence"/>
</dbReference>
<dbReference type="PANTHER" id="PTHR11040">
    <property type="entry name" value="ZINC/IRON TRANSPORTER"/>
    <property type="match status" value="1"/>
</dbReference>
<keyword evidence="4 6" id="KW-0472">Membrane</keyword>
<comment type="subcellular location">
    <subcellularLocation>
        <location evidence="1">Membrane</location>
        <topology evidence="1">Multi-pass membrane protein</topology>
    </subcellularLocation>
</comment>
<evidence type="ECO:0000313" key="8">
    <source>
        <dbReference type="Proteomes" id="UP000613582"/>
    </source>
</evidence>
<evidence type="ECO:0000256" key="2">
    <source>
        <dbReference type="ARBA" id="ARBA00022692"/>
    </source>
</evidence>
<dbReference type="EMBL" id="BMGH01000001">
    <property type="protein sequence ID" value="GGC95440.1"/>
    <property type="molecule type" value="Genomic_DNA"/>
</dbReference>
<dbReference type="Pfam" id="PF02535">
    <property type="entry name" value="Zip"/>
    <property type="match status" value="1"/>
</dbReference>